<dbReference type="PANTHER" id="PTHR38459:SF1">
    <property type="entry name" value="PROPHAGE BACTOPRENOL-LINKED GLUCOSE TRANSLOCASE HOMOLOG"/>
    <property type="match status" value="1"/>
</dbReference>
<name>A0ABW0RSS5_9GAMM</name>
<comment type="caution">
    <text evidence="8">The sequence shown here is derived from an EMBL/GenBank/DDBJ whole genome shotgun (WGS) entry which is preliminary data.</text>
</comment>
<evidence type="ECO:0000313" key="8">
    <source>
        <dbReference type="EMBL" id="MFC5546595.1"/>
    </source>
</evidence>
<evidence type="ECO:0000256" key="5">
    <source>
        <dbReference type="ARBA" id="ARBA00023136"/>
    </source>
</evidence>
<dbReference type="PANTHER" id="PTHR38459">
    <property type="entry name" value="PROPHAGE BACTOPRENOL-LINKED GLUCOSE TRANSLOCASE HOMOLOG"/>
    <property type="match status" value="1"/>
</dbReference>
<reference evidence="9" key="1">
    <citation type="journal article" date="2019" name="Int. J. Syst. Evol. Microbiol.">
        <title>The Global Catalogue of Microorganisms (GCM) 10K type strain sequencing project: providing services to taxonomists for standard genome sequencing and annotation.</title>
        <authorList>
            <consortium name="The Broad Institute Genomics Platform"/>
            <consortium name="The Broad Institute Genome Sequencing Center for Infectious Disease"/>
            <person name="Wu L."/>
            <person name="Ma J."/>
        </authorList>
    </citation>
    <scope>NUCLEOTIDE SEQUENCE [LARGE SCALE GENOMIC DNA]</scope>
    <source>
        <strain evidence="9">CGMCC 4.1799</strain>
    </source>
</reference>
<dbReference type="RefSeq" id="WP_248158754.1">
    <property type="nucleotide sequence ID" value="NZ_JAKZAJ010000004.1"/>
</dbReference>
<evidence type="ECO:0000256" key="6">
    <source>
        <dbReference type="SAM" id="Phobius"/>
    </source>
</evidence>
<evidence type="ECO:0000256" key="3">
    <source>
        <dbReference type="ARBA" id="ARBA00022692"/>
    </source>
</evidence>
<feature type="transmembrane region" description="Helical" evidence="6">
    <location>
        <begin position="79"/>
        <end position="98"/>
    </location>
</feature>
<gene>
    <name evidence="8" type="ORF">ACFPQA_16135</name>
</gene>
<dbReference type="Pfam" id="PF04138">
    <property type="entry name" value="GtrA_DPMS_TM"/>
    <property type="match status" value="1"/>
</dbReference>
<feature type="transmembrane region" description="Helical" evidence="6">
    <location>
        <begin position="42"/>
        <end position="59"/>
    </location>
</feature>
<sequence>MKLLTMLETRLGRLPRFLVAGGGATLIHWLTMWALVQTGVDARVATSIGAGVGLLVNYLAQHRFTFESNLAHGVAFPRYLAGAALGWVLNLVAFSALIGAGAGIVWSQGIATAVVALANFLFAQRFVFHEAPDETPE</sequence>
<comment type="subcellular location">
    <subcellularLocation>
        <location evidence="1">Membrane</location>
        <topology evidence="1">Multi-pass membrane protein</topology>
    </subcellularLocation>
</comment>
<evidence type="ECO:0000313" key="9">
    <source>
        <dbReference type="Proteomes" id="UP001596055"/>
    </source>
</evidence>
<keyword evidence="5 6" id="KW-0472">Membrane</keyword>
<dbReference type="Proteomes" id="UP001596055">
    <property type="component" value="Unassembled WGS sequence"/>
</dbReference>
<evidence type="ECO:0000256" key="1">
    <source>
        <dbReference type="ARBA" id="ARBA00004141"/>
    </source>
</evidence>
<comment type="similarity">
    <text evidence="2">Belongs to the GtrA family.</text>
</comment>
<evidence type="ECO:0000259" key="7">
    <source>
        <dbReference type="Pfam" id="PF04138"/>
    </source>
</evidence>
<keyword evidence="4 6" id="KW-1133">Transmembrane helix</keyword>
<keyword evidence="9" id="KW-1185">Reference proteome</keyword>
<organism evidence="8 9">
    <name type="scientific">Marinobacter koreensis</name>
    <dbReference type="NCBI Taxonomy" id="335974"/>
    <lineage>
        <taxon>Bacteria</taxon>
        <taxon>Pseudomonadati</taxon>
        <taxon>Pseudomonadota</taxon>
        <taxon>Gammaproteobacteria</taxon>
        <taxon>Pseudomonadales</taxon>
        <taxon>Marinobacteraceae</taxon>
        <taxon>Marinobacter</taxon>
    </lineage>
</organism>
<keyword evidence="3 6" id="KW-0812">Transmembrane</keyword>
<dbReference type="InterPro" id="IPR007267">
    <property type="entry name" value="GtrA_DPMS_TM"/>
</dbReference>
<evidence type="ECO:0000256" key="4">
    <source>
        <dbReference type="ARBA" id="ARBA00022989"/>
    </source>
</evidence>
<accession>A0ABW0RSS5</accession>
<dbReference type="EMBL" id="JBHSNL010000006">
    <property type="protein sequence ID" value="MFC5546595.1"/>
    <property type="molecule type" value="Genomic_DNA"/>
</dbReference>
<proteinExistence type="inferred from homology"/>
<protein>
    <submittedName>
        <fullName evidence="8">GtrA family protein</fullName>
    </submittedName>
</protein>
<feature type="transmembrane region" description="Helical" evidence="6">
    <location>
        <begin position="16"/>
        <end position="36"/>
    </location>
</feature>
<evidence type="ECO:0000256" key="2">
    <source>
        <dbReference type="ARBA" id="ARBA00009399"/>
    </source>
</evidence>
<feature type="domain" description="GtrA/DPMS transmembrane" evidence="7">
    <location>
        <begin position="16"/>
        <end position="128"/>
    </location>
</feature>
<feature type="transmembrane region" description="Helical" evidence="6">
    <location>
        <begin position="104"/>
        <end position="122"/>
    </location>
</feature>
<dbReference type="InterPro" id="IPR051401">
    <property type="entry name" value="GtrA_CellWall_Glycosyl"/>
</dbReference>